<evidence type="ECO:0000313" key="1">
    <source>
        <dbReference type="EMBL" id="MEN5379343.1"/>
    </source>
</evidence>
<name>A0ABV0BZ78_9SPHI</name>
<evidence type="ECO:0000313" key="2">
    <source>
        <dbReference type="Proteomes" id="UP001409291"/>
    </source>
</evidence>
<keyword evidence="2" id="KW-1185">Reference proteome</keyword>
<dbReference type="InterPro" id="IPR013783">
    <property type="entry name" value="Ig-like_fold"/>
</dbReference>
<protein>
    <submittedName>
        <fullName evidence="1">BACON domain-containing protein</fullName>
    </submittedName>
</protein>
<gene>
    <name evidence="1" type="ORF">ABE541_18905</name>
</gene>
<proteinExistence type="predicted"/>
<dbReference type="Gene3D" id="2.60.40.10">
    <property type="entry name" value="Immunoglobulins"/>
    <property type="match status" value="1"/>
</dbReference>
<dbReference type="EMBL" id="JBDJNQ010000009">
    <property type="protein sequence ID" value="MEN5379343.1"/>
    <property type="molecule type" value="Genomic_DNA"/>
</dbReference>
<accession>A0ABV0BZ78</accession>
<comment type="caution">
    <text evidence="1">The sequence shown here is derived from an EMBL/GenBank/DDBJ whole genome shotgun (WGS) entry which is preliminary data.</text>
</comment>
<reference evidence="1 2" key="1">
    <citation type="submission" date="2024-04" db="EMBL/GenBank/DDBJ databases">
        <title>WGS of bacteria from Torrens River.</title>
        <authorList>
            <person name="Wyrsch E.R."/>
            <person name="Drigo B."/>
        </authorList>
    </citation>
    <scope>NUCLEOTIDE SEQUENCE [LARGE SCALE GENOMIC DNA]</scope>
    <source>
        <strain evidence="1 2">TWI391</strain>
    </source>
</reference>
<organism evidence="1 2">
    <name type="scientific">Sphingobacterium kitahiroshimense</name>
    <dbReference type="NCBI Taxonomy" id="470446"/>
    <lineage>
        <taxon>Bacteria</taxon>
        <taxon>Pseudomonadati</taxon>
        <taxon>Bacteroidota</taxon>
        <taxon>Sphingobacteriia</taxon>
        <taxon>Sphingobacteriales</taxon>
        <taxon>Sphingobacteriaceae</taxon>
        <taxon>Sphingobacterium</taxon>
    </lineage>
</organism>
<sequence length="127" mass="14148">MKIFIYKKGNIGFLILLILFALVACKKEDLPAKPVAGPFQVTSTVTNEIEKIASTYTISIEGTTNGWWVTLPANVQWYTMERKYGSGNVTQKLTIKANDSGQDRSGWVKINSTSKEEVIINFKQKGS</sequence>
<dbReference type="PROSITE" id="PS51257">
    <property type="entry name" value="PROKAR_LIPOPROTEIN"/>
    <property type="match status" value="1"/>
</dbReference>
<dbReference type="Proteomes" id="UP001409291">
    <property type="component" value="Unassembled WGS sequence"/>
</dbReference>
<dbReference type="RefSeq" id="WP_183913634.1">
    <property type="nucleotide sequence ID" value="NZ_JBDJLH010000007.1"/>
</dbReference>